<evidence type="ECO:0000313" key="2">
    <source>
        <dbReference type="Proteomes" id="UP001327560"/>
    </source>
</evidence>
<proteinExistence type="predicted"/>
<dbReference type="EMBL" id="CP136893">
    <property type="protein sequence ID" value="WOL04379.1"/>
    <property type="molecule type" value="Genomic_DNA"/>
</dbReference>
<protein>
    <submittedName>
        <fullName evidence="1">Uncharacterized protein</fullName>
    </submittedName>
</protein>
<evidence type="ECO:0000313" key="1">
    <source>
        <dbReference type="EMBL" id="WOL04379.1"/>
    </source>
</evidence>
<accession>A0AAQ3QB75</accession>
<name>A0AAQ3QB75_9LILI</name>
<gene>
    <name evidence="1" type="ORF">Cni_G13100</name>
</gene>
<reference evidence="1 2" key="1">
    <citation type="submission" date="2023-10" db="EMBL/GenBank/DDBJ databases">
        <title>Chromosome-scale genome assembly provides insights into flower coloration mechanisms of Canna indica.</title>
        <authorList>
            <person name="Li C."/>
        </authorList>
    </citation>
    <scope>NUCLEOTIDE SEQUENCE [LARGE SCALE GENOMIC DNA]</scope>
    <source>
        <tissue evidence="1">Flower</tissue>
    </source>
</reference>
<organism evidence="1 2">
    <name type="scientific">Canna indica</name>
    <name type="common">Indian-shot</name>
    <dbReference type="NCBI Taxonomy" id="4628"/>
    <lineage>
        <taxon>Eukaryota</taxon>
        <taxon>Viridiplantae</taxon>
        <taxon>Streptophyta</taxon>
        <taxon>Embryophyta</taxon>
        <taxon>Tracheophyta</taxon>
        <taxon>Spermatophyta</taxon>
        <taxon>Magnoliopsida</taxon>
        <taxon>Liliopsida</taxon>
        <taxon>Zingiberales</taxon>
        <taxon>Cannaceae</taxon>
        <taxon>Canna</taxon>
    </lineage>
</organism>
<dbReference type="AlphaFoldDB" id="A0AAQ3QB75"/>
<sequence>MRGGRVFSYGMLWVIKTRSLIETVLSASQLPHRPSVDNSLSLLGCYSLPFRHGSQERLSSRCITYSFNPSINILRVHNFSQVPCRRDSSSPCGVLGGRH</sequence>
<keyword evidence="2" id="KW-1185">Reference proteome</keyword>
<dbReference type="Proteomes" id="UP001327560">
    <property type="component" value="Chromosome 4"/>
</dbReference>